<accession>E1ZRE2</accession>
<sequence length="552" mass="55296">MLARLLHELPSLPEQAGENVRLAAAQLAAFVPCSILEAEQPAGGAAAAEEAAGGRGGGGSGTGNGNGTASSDAELVVVDAASGGGSCASLEALPAGGAAEDAVLLVSCSAASLRRAAVAYLDGVFDRSVDRMFQALRSGEAGVRGTPGGCSGAATPPPAAAAPAGAPAGGGALDGAGLAAAVGAAAVAAAAAAGTGGGGAGPGAVAAVEEEMPEAALGGGSGEEEEEEEGAHEGAASLMSEDEAVLLEGPGEAEAAAAAAAAAGGGELAVKGSPEYQAAVAHISFTVQMMEVIPSELQFVAMEARKALVCFKYLPLPGHLVGPVLTTLEQASTAELWPERGSALLFAQYFWFRHTFILGPEGTARVQAMVCAMLADAKLEVREMAATTLSEAEADAEAEGEGEEKPLLLPGINTLAANTALGSEQVFHGGVRLAFDAAGAAVVTGVHTEAAQRVLRMWPVLQADEVKAGRWSSAPLEEHERYFLARMLQQLGPMLLGQGLREVYPADLVIPRRFRPTDDGGTPLDGPMTASAFRRAVGVDGEVPRAARRGTA</sequence>
<dbReference type="GO" id="GO:0070628">
    <property type="term" value="F:proteasome binding"/>
    <property type="evidence" value="ECO:0007669"/>
    <property type="project" value="InterPro"/>
</dbReference>
<dbReference type="GO" id="GO:0010499">
    <property type="term" value="P:proteasomal ubiquitin-independent protein catabolic process"/>
    <property type="evidence" value="ECO:0007669"/>
    <property type="project" value="TreeGrafter"/>
</dbReference>
<feature type="region of interest" description="Disordered" evidence="1">
    <location>
        <begin position="140"/>
        <end position="167"/>
    </location>
</feature>
<dbReference type="GeneID" id="17351048"/>
<feature type="compositionally biased region" description="Gly residues" evidence="1">
    <location>
        <begin position="53"/>
        <end position="66"/>
    </location>
</feature>
<name>E1ZRE2_CHLVA</name>
<organism evidence="3">
    <name type="scientific">Chlorella variabilis</name>
    <name type="common">Green alga</name>
    <dbReference type="NCBI Taxonomy" id="554065"/>
    <lineage>
        <taxon>Eukaryota</taxon>
        <taxon>Viridiplantae</taxon>
        <taxon>Chlorophyta</taxon>
        <taxon>core chlorophytes</taxon>
        <taxon>Trebouxiophyceae</taxon>
        <taxon>Chlorellales</taxon>
        <taxon>Chlorellaceae</taxon>
        <taxon>Chlorella clade</taxon>
        <taxon>Chlorella</taxon>
    </lineage>
</organism>
<evidence type="ECO:0000313" key="3">
    <source>
        <dbReference type="Proteomes" id="UP000008141"/>
    </source>
</evidence>
<dbReference type="InParanoid" id="E1ZRE2"/>
<dbReference type="KEGG" id="cvr:CHLNCDRAFT_140017"/>
<protein>
    <submittedName>
        <fullName evidence="2">Uncharacterized protein</fullName>
    </submittedName>
</protein>
<dbReference type="GO" id="GO:0016504">
    <property type="term" value="F:peptidase activator activity"/>
    <property type="evidence" value="ECO:0007669"/>
    <property type="project" value="InterPro"/>
</dbReference>
<dbReference type="OrthoDB" id="17907at2759"/>
<dbReference type="RefSeq" id="XP_005843655.1">
    <property type="nucleotide sequence ID" value="XM_005843593.1"/>
</dbReference>
<reference evidence="2 3" key="1">
    <citation type="journal article" date="2010" name="Plant Cell">
        <title>The Chlorella variabilis NC64A genome reveals adaptation to photosymbiosis, coevolution with viruses, and cryptic sex.</title>
        <authorList>
            <person name="Blanc G."/>
            <person name="Duncan G."/>
            <person name="Agarkova I."/>
            <person name="Borodovsky M."/>
            <person name="Gurnon J."/>
            <person name="Kuo A."/>
            <person name="Lindquist E."/>
            <person name="Lucas S."/>
            <person name="Pangilinan J."/>
            <person name="Polle J."/>
            <person name="Salamov A."/>
            <person name="Terry A."/>
            <person name="Yamada T."/>
            <person name="Dunigan D.D."/>
            <person name="Grigoriev I.V."/>
            <person name="Claverie J.M."/>
            <person name="Van Etten J.L."/>
        </authorList>
    </citation>
    <scope>NUCLEOTIDE SEQUENCE [LARGE SCALE GENOMIC DNA]</scope>
    <source>
        <strain evidence="2 3">NC64A</strain>
    </source>
</reference>
<feature type="region of interest" description="Disordered" evidence="1">
    <location>
        <begin position="214"/>
        <end position="235"/>
    </location>
</feature>
<dbReference type="InterPro" id="IPR035309">
    <property type="entry name" value="PSME4"/>
</dbReference>
<dbReference type="EMBL" id="GL433862">
    <property type="protein sequence ID" value="EFN51553.1"/>
    <property type="molecule type" value="Genomic_DNA"/>
</dbReference>
<keyword evidence="3" id="KW-1185">Reference proteome</keyword>
<dbReference type="STRING" id="554065.E1ZRE2"/>
<gene>
    <name evidence="2" type="ORF">CHLNCDRAFT_140017</name>
</gene>
<feature type="region of interest" description="Disordered" evidence="1">
    <location>
        <begin position="46"/>
        <end position="70"/>
    </location>
</feature>
<evidence type="ECO:0000313" key="2">
    <source>
        <dbReference type="EMBL" id="EFN51553.1"/>
    </source>
</evidence>
<dbReference type="PANTHER" id="PTHR32170:SF3">
    <property type="entry name" value="PROTEASOME ACTIVATOR COMPLEX SUBUNIT 4"/>
    <property type="match status" value="1"/>
</dbReference>
<evidence type="ECO:0000256" key="1">
    <source>
        <dbReference type="SAM" id="MobiDB-lite"/>
    </source>
</evidence>
<proteinExistence type="predicted"/>
<dbReference type="Proteomes" id="UP000008141">
    <property type="component" value="Unassembled WGS sequence"/>
</dbReference>
<dbReference type="GO" id="GO:0005829">
    <property type="term" value="C:cytosol"/>
    <property type="evidence" value="ECO:0007669"/>
    <property type="project" value="TreeGrafter"/>
</dbReference>
<dbReference type="AlphaFoldDB" id="E1ZRE2"/>
<dbReference type="PANTHER" id="PTHR32170">
    <property type="entry name" value="PROTEASOME ACTIVATOR COMPLEX SUBUNIT 4"/>
    <property type="match status" value="1"/>
</dbReference>
<dbReference type="GO" id="GO:0005634">
    <property type="term" value="C:nucleus"/>
    <property type="evidence" value="ECO:0007669"/>
    <property type="project" value="TreeGrafter"/>
</dbReference>